<evidence type="ECO:0000313" key="1">
    <source>
        <dbReference type="EMBL" id="GIM73397.1"/>
    </source>
</evidence>
<name>A0A919SL21_9ACTN</name>
<proteinExistence type="predicted"/>
<protein>
    <submittedName>
        <fullName evidence="1">Uncharacterized protein</fullName>
    </submittedName>
</protein>
<dbReference type="Proteomes" id="UP000681340">
    <property type="component" value="Unassembled WGS sequence"/>
</dbReference>
<keyword evidence="2" id="KW-1185">Reference proteome</keyword>
<comment type="caution">
    <text evidence="1">The sequence shown here is derived from an EMBL/GenBank/DDBJ whole genome shotgun (WGS) entry which is preliminary data.</text>
</comment>
<dbReference type="AlphaFoldDB" id="A0A919SL21"/>
<reference evidence="1" key="1">
    <citation type="submission" date="2021-03" db="EMBL/GenBank/DDBJ databases">
        <title>Whole genome shotgun sequence of Actinoplanes auranticolor NBRC 12245.</title>
        <authorList>
            <person name="Komaki H."/>
            <person name="Tamura T."/>
        </authorList>
    </citation>
    <scope>NUCLEOTIDE SEQUENCE</scope>
    <source>
        <strain evidence="1">NBRC 12245</strain>
    </source>
</reference>
<evidence type="ECO:0000313" key="2">
    <source>
        <dbReference type="Proteomes" id="UP000681340"/>
    </source>
</evidence>
<gene>
    <name evidence="1" type="ORF">Aau02nite_55830</name>
</gene>
<sequence length="55" mass="5775">MVPELVPGPELPQAARAAPAPAAAVKLRKVRRDIGLRSTLVSVLVSRRLAAGSNF</sequence>
<dbReference type="EMBL" id="BOQL01000044">
    <property type="protein sequence ID" value="GIM73397.1"/>
    <property type="molecule type" value="Genomic_DNA"/>
</dbReference>
<accession>A0A919SL21</accession>
<organism evidence="1 2">
    <name type="scientific">Actinoplanes auranticolor</name>
    <dbReference type="NCBI Taxonomy" id="47988"/>
    <lineage>
        <taxon>Bacteria</taxon>
        <taxon>Bacillati</taxon>
        <taxon>Actinomycetota</taxon>
        <taxon>Actinomycetes</taxon>
        <taxon>Micromonosporales</taxon>
        <taxon>Micromonosporaceae</taxon>
        <taxon>Actinoplanes</taxon>
    </lineage>
</organism>